<dbReference type="Gene3D" id="1.10.101.10">
    <property type="entry name" value="PGBD-like superfamily/PGBD"/>
    <property type="match status" value="1"/>
</dbReference>
<keyword evidence="1" id="KW-0732">Signal</keyword>
<reference evidence="3 4" key="1">
    <citation type="submission" date="2020-01" db="EMBL/GenBank/DDBJ databases">
        <title>Herbidospora sp. NEAU-GS84 nov., a novel actinomycete isolated from soil.</title>
        <authorList>
            <person name="Han L."/>
        </authorList>
    </citation>
    <scope>NUCLEOTIDE SEQUENCE [LARGE SCALE GENOMIC DNA]</scope>
    <source>
        <strain evidence="3 4">NEAU-GS84</strain>
    </source>
</reference>
<sequence>MLAGGVAVAALAGGGVAAATLDTPPPPAPAAVTTAEITRGDLADAETVGGTLGYENRRDLPNAARGTVTWTPEEGAVVRRGKRLYSVDGKPVVLMYGSTPMYRRLDTTTSGRDVRQLERNLKALGYDPGTVDDDFTWSTYEAVQDWQEDLNLDETGTVGPEEVVVASGAVRVAQVTAEAGMPAGRSVIATTGTKRVVHVDLAASDQQLARLGASVTLETPDGRTGKGRITSIGTVARPPAQEGGEATIDVEITAEGRLGRFDQAPVDVGLTGETREDVLSVPVEALLALREGGYGVRIAGTVTKVTTGLFAAGRVEIEGAGLAEGMKVEVPAE</sequence>
<proteinExistence type="predicted"/>
<protein>
    <recommendedName>
        <fullName evidence="2">Peptidoglycan binding-like domain-containing protein</fullName>
    </recommendedName>
</protein>
<dbReference type="SUPFAM" id="SSF47090">
    <property type="entry name" value="PGBD-like"/>
    <property type="match status" value="1"/>
</dbReference>
<feature type="chain" id="PRO_5038733929" description="Peptidoglycan binding-like domain-containing protein" evidence="1">
    <location>
        <begin position="19"/>
        <end position="333"/>
    </location>
</feature>
<dbReference type="InterPro" id="IPR002477">
    <property type="entry name" value="Peptidoglycan-bd-like"/>
</dbReference>
<evidence type="ECO:0000256" key="1">
    <source>
        <dbReference type="SAM" id="SignalP"/>
    </source>
</evidence>
<dbReference type="InterPro" id="IPR036366">
    <property type="entry name" value="PGBDSf"/>
</dbReference>
<feature type="domain" description="Peptidoglycan binding-like" evidence="2">
    <location>
        <begin position="110"/>
        <end position="161"/>
    </location>
</feature>
<dbReference type="Pfam" id="PF01471">
    <property type="entry name" value="PG_binding_1"/>
    <property type="match status" value="1"/>
</dbReference>
<accession>A0A7C9NF91</accession>
<feature type="signal peptide" evidence="1">
    <location>
        <begin position="1"/>
        <end position="18"/>
    </location>
</feature>
<evidence type="ECO:0000313" key="3">
    <source>
        <dbReference type="EMBL" id="NAS21478.1"/>
    </source>
</evidence>
<gene>
    <name evidence="3" type="ORF">GT755_07235</name>
</gene>
<organism evidence="3 4">
    <name type="scientific">Herbidospora solisilvae</name>
    <dbReference type="NCBI Taxonomy" id="2696284"/>
    <lineage>
        <taxon>Bacteria</taxon>
        <taxon>Bacillati</taxon>
        <taxon>Actinomycetota</taxon>
        <taxon>Actinomycetes</taxon>
        <taxon>Streptosporangiales</taxon>
        <taxon>Streptosporangiaceae</taxon>
        <taxon>Herbidospora</taxon>
    </lineage>
</organism>
<comment type="caution">
    <text evidence="3">The sequence shown here is derived from an EMBL/GenBank/DDBJ whole genome shotgun (WGS) entry which is preliminary data.</text>
</comment>
<dbReference type="Proteomes" id="UP000479526">
    <property type="component" value="Unassembled WGS sequence"/>
</dbReference>
<keyword evidence="4" id="KW-1185">Reference proteome</keyword>
<name>A0A7C9NF91_9ACTN</name>
<dbReference type="EMBL" id="WXEW01000002">
    <property type="protein sequence ID" value="NAS21478.1"/>
    <property type="molecule type" value="Genomic_DNA"/>
</dbReference>
<evidence type="ECO:0000259" key="2">
    <source>
        <dbReference type="Pfam" id="PF01471"/>
    </source>
</evidence>
<dbReference type="InterPro" id="IPR036365">
    <property type="entry name" value="PGBD-like_sf"/>
</dbReference>
<dbReference type="AlphaFoldDB" id="A0A7C9NF91"/>
<evidence type="ECO:0000313" key="4">
    <source>
        <dbReference type="Proteomes" id="UP000479526"/>
    </source>
</evidence>